<sequence>MAKFPSYLCKELQVIPHHHYMNITSKQQPQPSMNTNTNSHCILTSCKHVLAFTQKDMYSKWDLHSNVLVHMISLCFVNAPATIDRVFTMQHINISS</sequence>
<dbReference type="EMBL" id="KK198754">
    <property type="protein sequence ID" value="KCW84333.1"/>
    <property type="molecule type" value="Genomic_DNA"/>
</dbReference>
<dbReference type="Gramene" id="KCW84333">
    <property type="protein sequence ID" value="KCW84333"/>
    <property type="gene ID" value="EUGRSUZ_B01183"/>
</dbReference>
<accession>A0A059D0S9</accession>
<proteinExistence type="predicted"/>
<dbReference type="InParanoid" id="A0A059D0S9"/>
<protein>
    <submittedName>
        <fullName evidence="1">Uncharacterized protein</fullName>
    </submittedName>
</protein>
<evidence type="ECO:0000313" key="1">
    <source>
        <dbReference type="EMBL" id="KCW84333.1"/>
    </source>
</evidence>
<dbReference type="AlphaFoldDB" id="A0A059D0S9"/>
<name>A0A059D0S9_EUCGR</name>
<reference evidence="1" key="1">
    <citation type="submission" date="2013-07" db="EMBL/GenBank/DDBJ databases">
        <title>The genome of Eucalyptus grandis.</title>
        <authorList>
            <person name="Schmutz J."/>
            <person name="Hayes R."/>
            <person name="Myburg A."/>
            <person name="Tuskan G."/>
            <person name="Grattapaglia D."/>
            <person name="Rokhsar D.S."/>
        </authorList>
    </citation>
    <scope>NUCLEOTIDE SEQUENCE</scope>
    <source>
        <tissue evidence="1">Leaf extractions</tissue>
    </source>
</reference>
<gene>
    <name evidence="1" type="ORF">EUGRSUZ_B01183</name>
</gene>
<organism evidence="1">
    <name type="scientific">Eucalyptus grandis</name>
    <name type="common">Flooded gum</name>
    <dbReference type="NCBI Taxonomy" id="71139"/>
    <lineage>
        <taxon>Eukaryota</taxon>
        <taxon>Viridiplantae</taxon>
        <taxon>Streptophyta</taxon>
        <taxon>Embryophyta</taxon>
        <taxon>Tracheophyta</taxon>
        <taxon>Spermatophyta</taxon>
        <taxon>Magnoliopsida</taxon>
        <taxon>eudicotyledons</taxon>
        <taxon>Gunneridae</taxon>
        <taxon>Pentapetalae</taxon>
        <taxon>rosids</taxon>
        <taxon>malvids</taxon>
        <taxon>Myrtales</taxon>
        <taxon>Myrtaceae</taxon>
        <taxon>Myrtoideae</taxon>
        <taxon>Eucalypteae</taxon>
        <taxon>Eucalyptus</taxon>
    </lineage>
</organism>